<protein>
    <recommendedName>
        <fullName evidence="4">Geranylgeranyl pyrophosphate synthetase</fullName>
    </recommendedName>
</protein>
<dbReference type="AlphaFoldDB" id="A0A6A6H5Y2"/>
<dbReference type="Proteomes" id="UP000800092">
    <property type="component" value="Unassembled WGS sequence"/>
</dbReference>
<feature type="compositionally biased region" description="Polar residues" evidence="1">
    <location>
        <begin position="1"/>
        <end position="10"/>
    </location>
</feature>
<gene>
    <name evidence="2" type="ORF">EV356DRAFT_524461</name>
</gene>
<organism evidence="2 3">
    <name type="scientific">Viridothelium virens</name>
    <name type="common">Speckled blister lichen</name>
    <name type="synonym">Trypethelium virens</name>
    <dbReference type="NCBI Taxonomy" id="1048519"/>
    <lineage>
        <taxon>Eukaryota</taxon>
        <taxon>Fungi</taxon>
        <taxon>Dikarya</taxon>
        <taxon>Ascomycota</taxon>
        <taxon>Pezizomycotina</taxon>
        <taxon>Dothideomycetes</taxon>
        <taxon>Dothideomycetes incertae sedis</taxon>
        <taxon>Trypetheliales</taxon>
        <taxon>Trypetheliaceae</taxon>
        <taxon>Viridothelium</taxon>
    </lineage>
</organism>
<accession>A0A6A6H5Y2</accession>
<evidence type="ECO:0008006" key="4">
    <source>
        <dbReference type="Google" id="ProtNLM"/>
    </source>
</evidence>
<feature type="region of interest" description="Disordered" evidence="1">
    <location>
        <begin position="1"/>
        <end position="51"/>
    </location>
</feature>
<reference evidence="2" key="1">
    <citation type="journal article" date="2020" name="Stud. Mycol.">
        <title>101 Dothideomycetes genomes: a test case for predicting lifestyles and emergence of pathogens.</title>
        <authorList>
            <person name="Haridas S."/>
            <person name="Albert R."/>
            <person name="Binder M."/>
            <person name="Bloem J."/>
            <person name="Labutti K."/>
            <person name="Salamov A."/>
            <person name="Andreopoulos B."/>
            <person name="Baker S."/>
            <person name="Barry K."/>
            <person name="Bills G."/>
            <person name="Bluhm B."/>
            <person name="Cannon C."/>
            <person name="Castanera R."/>
            <person name="Culley D."/>
            <person name="Daum C."/>
            <person name="Ezra D."/>
            <person name="Gonzalez J."/>
            <person name="Henrissat B."/>
            <person name="Kuo A."/>
            <person name="Liang C."/>
            <person name="Lipzen A."/>
            <person name="Lutzoni F."/>
            <person name="Magnuson J."/>
            <person name="Mondo S."/>
            <person name="Nolan M."/>
            <person name="Ohm R."/>
            <person name="Pangilinan J."/>
            <person name="Park H.-J."/>
            <person name="Ramirez L."/>
            <person name="Alfaro M."/>
            <person name="Sun H."/>
            <person name="Tritt A."/>
            <person name="Yoshinaga Y."/>
            <person name="Zwiers L.-H."/>
            <person name="Turgeon B."/>
            <person name="Goodwin S."/>
            <person name="Spatafora J."/>
            <person name="Crous P."/>
            <person name="Grigoriev I."/>
        </authorList>
    </citation>
    <scope>NUCLEOTIDE SEQUENCE</scope>
    <source>
        <strain evidence="2">Tuck. ex Michener</strain>
    </source>
</reference>
<dbReference type="OrthoDB" id="5393654at2759"/>
<evidence type="ECO:0000256" key="1">
    <source>
        <dbReference type="SAM" id="MobiDB-lite"/>
    </source>
</evidence>
<proteinExistence type="predicted"/>
<sequence>MSSSGRSSQAWRGGHSRGGPTSGTFRGGKPFPGQRSGAFARQPELDALPSPTGPILLKIGQRDIVDSSSEDVGSSKITDLNYAVSYNWLDKDGPTIKVPGRPPTWTPLAKPVKLSQDSGTYYRDLNAAHYPKFPMEPAAQALLKEQPEFLCKDVDVVACGSTLGNILRFVRKTEKTFRFVVEAVGDTVFFIRKEKSPRETIPNVRGYGHSFPEAYTTWECDVKGSTSHQRVISYRFGDLHLLLRFESDGYLRNLTKLPGKASDLDHALFDLKTRAAYRKGEDTLAEELPRLWISQIPNFILAYHDYGVFEDIQVTNVREEVLKWERENQDTLQQFAVLLRKLIEVARSMPGEVIEVRRAESDTLELREYAEEVPPLALPPKLEARWLGESIAPQSPLDEDKGRGLEEDDLDYAAGGGVMIDSDEDWYQSEESEKDYTACSAEDCGYCGHCSY</sequence>
<evidence type="ECO:0000313" key="3">
    <source>
        <dbReference type="Proteomes" id="UP000800092"/>
    </source>
</evidence>
<dbReference type="PANTHER" id="PTHR35179:SF2">
    <property type="entry name" value="START DOMAIN-CONTAINING PROTEIN"/>
    <property type="match status" value="1"/>
</dbReference>
<dbReference type="EMBL" id="ML991806">
    <property type="protein sequence ID" value="KAF2233486.1"/>
    <property type="molecule type" value="Genomic_DNA"/>
</dbReference>
<keyword evidence="3" id="KW-1185">Reference proteome</keyword>
<dbReference type="PANTHER" id="PTHR35179">
    <property type="entry name" value="PROTEIN CBG02620"/>
    <property type="match status" value="1"/>
</dbReference>
<name>A0A6A6H5Y2_VIRVR</name>
<evidence type="ECO:0000313" key="2">
    <source>
        <dbReference type="EMBL" id="KAF2233486.1"/>
    </source>
</evidence>